<dbReference type="InParanoid" id="A0A200QFV5"/>
<keyword evidence="3" id="KW-1185">Reference proteome</keyword>
<reference evidence="2 3" key="1">
    <citation type="journal article" date="2017" name="Mol. Plant">
        <title>The Genome of Medicinal Plant Macleaya cordata Provides New Insights into Benzylisoquinoline Alkaloids Metabolism.</title>
        <authorList>
            <person name="Liu X."/>
            <person name="Liu Y."/>
            <person name="Huang P."/>
            <person name="Ma Y."/>
            <person name="Qing Z."/>
            <person name="Tang Q."/>
            <person name="Cao H."/>
            <person name="Cheng P."/>
            <person name="Zheng Y."/>
            <person name="Yuan Z."/>
            <person name="Zhou Y."/>
            <person name="Liu J."/>
            <person name="Tang Z."/>
            <person name="Zhuo Y."/>
            <person name="Zhang Y."/>
            <person name="Yu L."/>
            <person name="Huang J."/>
            <person name="Yang P."/>
            <person name="Peng Q."/>
            <person name="Zhang J."/>
            <person name="Jiang W."/>
            <person name="Zhang Z."/>
            <person name="Lin K."/>
            <person name="Ro D.K."/>
            <person name="Chen X."/>
            <person name="Xiong X."/>
            <person name="Shang Y."/>
            <person name="Huang S."/>
            <person name="Zeng J."/>
        </authorList>
    </citation>
    <scope>NUCLEOTIDE SEQUENCE [LARGE SCALE GENOMIC DNA]</scope>
    <source>
        <strain evidence="3">cv. BLH2017</strain>
        <tissue evidence="2">Root</tissue>
    </source>
</reference>
<evidence type="ECO:0000256" key="1">
    <source>
        <dbReference type="SAM" id="MobiDB-lite"/>
    </source>
</evidence>
<evidence type="ECO:0000313" key="2">
    <source>
        <dbReference type="EMBL" id="OVA09315.1"/>
    </source>
</evidence>
<feature type="compositionally biased region" description="Low complexity" evidence="1">
    <location>
        <begin position="61"/>
        <end position="75"/>
    </location>
</feature>
<sequence length="101" mass="12012">MEWWNKMILPMKRVWMIVAIRLGIRKNGLLKLRHDVRTCEYEDVHVMWEMLKRSETENYQRSSTSTPTSNSSSSRTPRKTKRPLWKIFICASRGPHLCGSF</sequence>
<feature type="region of interest" description="Disordered" evidence="1">
    <location>
        <begin position="54"/>
        <end position="80"/>
    </location>
</feature>
<proteinExistence type="predicted"/>
<name>A0A200QFV5_MACCD</name>
<dbReference type="OMA" id="WKIFICA"/>
<accession>A0A200QFV5</accession>
<comment type="caution">
    <text evidence="2">The sequence shown here is derived from an EMBL/GenBank/DDBJ whole genome shotgun (WGS) entry which is preliminary data.</text>
</comment>
<dbReference type="EMBL" id="MVGT01002135">
    <property type="protein sequence ID" value="OVA09315.1"/>
    <property type="molecule type" value="Genomic_DNA"/>
</dbReference>
<dbReference type="Proteomes" id="UP000195402">
    <property type="component" value="Unassembled WGS sequence"/>
</dbReference>
<organism evidence="2 3">
    <name type="scientific">Macleaya cordata</name>
    <name type="common">Five-seeded plume-poppy</name>
    <name type="synonym">Bocconia cordata</name>
    <dbReference type="NCBI Taxonomy" id="56857"/>
    <lineage>
        <taxon>Eukaryota</taxon>
        <taxon>Viridiplantae</taxon>
        <taxon>Streptophyta</taxon>
        <taxon>Embryophyta</taxon>
        <taxon>Tracheophyta</taxon>
        <taxon>Spermatophyta</taxon>
        <taxon>Magnoliopsida</taxon>
        <taxon>Ranunculales</taxon>
        <taxon>Papaveraceae</taxon>
        <taxon>Papaveroideae</taxon>
        <taxon>Macleaya</taxon>
    </lineage>
</organism>
<dbReference type="STRING" id="56857.A0A200QFV5"/>
<dbReference type="FunCoup" id="A0A200QFV5">
    <property type="interactions" value="61"/>
</dbReference>
<dbReference type="AlphaFoldDB" id="A0A200QFV5"/>
<dbReference type="PANTHER" id="PTHR33181">
    <property type="entry name" value="OS01G0778500 PROTEIN"/>
    <property type="match status" value="1"/>
</dbReference>
<evidence type="ECO:0000313" key="3">
    <source>
        <dbReference type="Proteomes" id="UP000195402"/>
    </source>
</evidence>
<dbReference type="OrthoDB" id="661559at2759"/>
<gene>
    <name evidence="2" type="ORF">BVC80_897g20</name>
</gene>
<protein>
    <submittedName>
        <fullName evidence="2">Uncharacterized protein</fullName>
    </submittedName>
</protein>
<dbReference type="PANTHER" id="PTHR33181:SF4">
    <property type="entry name" value="OVULE PROTEIN"/>
    <property type="match status" value="1"/>
</dbReference>